<gene>
    <name evidence="5" type="ORF">ACH5RR_009346</name>
</gene>
<protein>
    <recommendedName>
        <fullName evidence="4">Bulb-type lectin domain-containing protein</fullName>
    </recommendedName>
</protein>
<dbReference type="Pfam" id="PF01453">
    <property type="entry name" value="B_lectin"/>
    <property type="match status" value="1"/>
</dbReference>
<dbReference type="FunFam" id="2.90.10.10:FF:000013">
    <property type="entry name" value="G-type lectin S-receptor-like serine/threonine-protein kinase LECRK1"/>
    <property type="match status" value="1"/>
</dbReference>
<dbReference type="InterPro" id="IPR036426">
    <property type="entry name" value="Bulb-type_lectin_dom_sf"/>
</dbReference>
<proteinExistence type="predicted"/>
<dbReference type="AlphaFoldDB" id="A0ABD3AE64"/>
<dbReference type="PANTHER" id="PTHR47976:SF15">
    <property type="entry name" value="G-TYPE LECTIN S-RECEPTOR-LIKE SERINE_THREONINE-PROTEIN KINASE RLK1"/>
    <property type="match status" value="1"/>
</dbReference>
<keyword evidence="3" id="KW-0812">Transmembrane</keyword>
<dbReference type="InterPro" id="IPR001480">
    <property type="entry name" value="Bulb-type_lectin_dom"/>
</dbReference>
<reference evidence="5 6" key="1">
    <citation type="submission" date="2024-11" db="EMBL/GenBank/DDBJ databases">
        <title>A near-complete genome assembly of Cinchona calisaya.</title>
        <authorList>
            <person name="Lian D.C."/>
            <person name="Zhao X.W."/>
            <person name="Wei L."/>
        </authorList>
    </citation>
    <scope>NUCLEOTIDE SEQUENCE [LARGE SCALE GENOMIC DNA]</scope>
    <source>
        <tissue evidence="5">Nenye</tissue>
    </source>
</reference>
<dbReference type="InterPro" id="IPR051343">
    <property type="entry name" value="G-type_lectin_kinases/EP1-like"/>
</dbReference>
<dbReference type="PROSITE" id="PS50927">
    <property type="entry name" value="BULB_LECTIN"/>
    <property type="match status" value="1"/>
</dbReference>
<accession>A0ABD3AE64</accession>
<feature type="domain" description="Bulb-type lectin" evidence="4">
    <location>
        <begin position="57"/>
        <end position="175"/>
    </location>
</feature>
<dbReference type="Proteomes" id="UP001630127">
    <property type="component" value="Unassembled WGS sequence"/>
</dbReference>
<comment type="caution">
    <text evidence="5">The sequence shown here is derived from an EMBL/GenBank/DDBJ whole genome shotgun (WGS) entry which is preliminary data.</text>
</comment>
<sequence length="459" mass="51581">MTLLITYFNCEHACLKFSCGLNYLLTTCNGLCIIHLFFFISLFPLNALAQNNGTVAVGSIITASEISSPWLSPSQDFAFGFQPLRDKDLFLLSIWYNKIPEKTVVWYVNTIDPVPRGSKIELNSDFGLVLSDPQNQTIWNTEWILPDRVDHGFLNDTGNFILIGGSDNRRLWESFKLPADTLLPLQELEYGIDLISRLSETNFLRGRFYVRFQRDGNLVLTTKSVPTNVDDDAVYYQTKISDPLNSGYRIILNSDGAISLLKTNNQEEVILGSLSTSLPTSENYLRATIDFDGVFTLYYHPKISTANSKWSALWSVPDNICLSITGDKGSGACGFNSICNITNQRPNCECPEGYTLLDPNNKYGSCIPNFTPSCAKVEQLELYDLLVLKDIDWPLSDYEQIYPSNESVCRQACLQDCFCAVAIFRSNSCWKKKLPLSNGRVDTTLNAKAFIKYRKSAAP</sequence>
<dbReference type="EMBL" id="JBJUIK010000004">
    <property type="protein sequence ID" value="KAL3530024.1"/>
    <property type="molecule type" value="Genomic_DNA"/>
</dbReference>
<evidence type="ECO:0000313" key="6">
    <source>
        <dbReference type="Proteomes" id="UP001630127"/>
    </source>
</evidence>
<evidence type="ECO:0000256" key="3">
    <source>
        <dbReference type="SAM" id="Phobius"/>
    </source>
</evidence>
<dbReference type="PANTHER" id="PTHR47976">
    <property type="entry name" value="G-TYPE LECTIN S-RECEPTOR-LIKE SERINE/THREONINE-PROTEIN KINASE SD2-5"/>
    <property type="match status" value="1"/>
</dbReference>
<name>A0ABD3AE64_9GENT</name>
<feature type="transmembrane region" description="Helical" evidence="3">
    <location>
        <begin position="21"/>
        <end position="43"/>
    </location>
</feature>
<keyword evidence="6" id="KW-1185">Reference proteome</keyword>
<evidence type="ECO:0000256" key="1">
    <source>
        <dbReference type="ARBA" id="ARBA00022729"/>
    </source>
</evidence>
<keyword evidence="1" id="KW-0732">Signal</keyword>
<organism evidence="5 6">
    <name type="scientific">Cinchona calisaya</name>
    <dbReference type="NCBI Taxonomy" id="153742"/>
    <lineage>
        <taxon>Eukaryota</taxon>
        <taxon>Viridiplantae</taxon>
        <taxon>Streptophyta</taxon>
        <taxon>Embryophyta</taxon>
        <taxon>Tracheophyta</taxon>
        <taxon>Spermatophyta</taxon>
        <taxon>Magnoliopsida</taxon>
        <taxon>eudicotyledons</taxon>
        <taxon>Gunneridae</taxon>
        <taxon>Pentapetalae</taxon>
        <taxon>asterids</taxon>
        <taxon>lamiids</taxon>
        <taxon>Gentianales</taxon>
        <taxon>Rubiaceae</taxon>
        <taxon>Cinchonoideae</taxon>
        <taxon>Cinchoneae</taxon>
        <taxon>Cinchona</taxon>
    </lineage>
</organism>
<evidence type="ECO:0000256" key="2">
    <source>
        <dbReference type="ARBA" id="ARBA00023180"/>
    </source>
</evidence>
<keyword evidence="3" id="KW-0472">Membrane</keyword>
<evidence type="ECO:0000259" key="4">
    <source>
        <dbReference type="PROSITE" id="PS50927"/>
    </source>
</evidence>
<keyword evidence="2" id="KW-0325">Glycoprotein</keyword>
<evidence type="ECO:0000313" key="5">
    <source>
        <dbReference type="EMBL" id="KAL3530024.1"/>
    </source>
</evidence>
<keyword evidence="3" id="KW-1133">Transmembrane helix</keyword>
<dbReference type="SUPFAM" id="SSF51110">
    <property type="entry name" value="alpha-D-mannose-specific plant lectins"/>
    <property type="match status" value="2"/>
</dbReference>
<dbReference type="Gene3D" id="2.90.10.10">
    <property type="entry name" value="Bulb-type lectin domain"/>
    <property type="match status" value="2"/>
</dbReference>
<dbReference type="SMART" id="SM00108">
    <property type="entry name" value="B_lectin"/>
    <property type="match status" value="1"/>
</dbReference>